<reference evidence="2 3" key="1">
    <citation type="submission" date="2015-05" db="EMBL/GenBank/DDBJ databases">
        <authorList>
            <person name="Wang D.B."/>
            <person name="Wang M."/>
        </authorList>
    </citation>
    <scope>NUCLEOTIDE SEQUENCE [LARGE SCALE GENOMIC DNA]</scope>
    <source>
        <strain evidence="2">VL1</strain>
    </source>
</reference>
<gene>
    <name evidence="2" type="ORF">BN1708_012098</name>
</gene>
<sequence length="178" mass="19856">MAGADVDVPLTCSSRGEILGIQSQERSRCARRGIPQRQTQPDGCSSRGSVFSYSPQHSPFNWLNHRPTRRPQEIKIQQSKSSSTWSMMRAVVRSAPGYVKKVDRCKISAVGPGTPKPQAPGVCWDKFGSWDLQNMAVDQGTTLLSRGKKLPEPDEGPERVITMLFRTVDWTDNPMVRL</sequence>
<accession>A0A0G4L6D8</accession>
<dbReference type="Proteomes" id="UP000044602">
    <property type="component" value="Unassembled WGS sequence"/>
</dbReference>
<feature type="region of interest" description="Disordered" evidence="1">
    <location>
        <begin position="23"/>
        <end position="50"/>
    </location>
</feature>
<evidence type="ECO:0000313" key="3">
    <source>
        <dbReference type="Proteomes" id="UP000044602"/>
    </source>
</evidence>
<organism evidence="2 3">
    <name type="scientific">Verticillium longisporum</name>
    <name type="common">Verticillium dahliae var. longisporum</name>
    <dbReference type="NCBI Taxonomy" id="100787"/>
    <lineage>
        <taxon>Eukaryota</taxon>
        <taxon>Fungi</taxon>
        <taxon>Dikarya</taxon>
        <taxon>Ascomycota</taxon>
        <taxon>Pezizomycotina</taxon>
        <taxon>Sordariomycetes</taxon>
        <taxon>Hypocreomycetidae</taxon>
        <taxon>Glomerellales</taxon>
        <taxon>Plectosphaerellaceae</taxon>
        <taxon>Verticillium</taxon>
    </lineage>
</organism>
<name>A0A0G4L6D8_VERLO</name>
<evidence type="ECO:0000313" key="2">
    <source>
        <dbReference type="EMBL" id="CRK17541.1"/>
    </source>
</evidence>
<dbReference type="EMBL" id="CVQH01008668">
    <property type="protein sequence ID" value="CRK17541.1"/>
    <property type="molecule type" value="Genomic_DNA"/>
</dbReference>
<protein>
    <submittedName>
        <fullName evidence="2">Uncharacterized protein</fullName>
    </submittedName>
</protein>
<keyword evidence="3" id="KW-1185">Reference proteome</keyword>
<feature type="compositionally biased region" description="Polar residues" evidence="1">
    <location>
        <begin position="36"/>
        <end position="50"/>
    </location>
</feature>
<evidence type="ECO:0000256" key="1">
    <source>
        <dbReference type="SAM" id="MobiDB-lite"/>
    </source>
</evidence>
<proteinExistence type="predicted"/>
<dbReference type="AlphaFoldDB" id="A0A0G4L6D8"/>